<dbReference type="InterPro" id="IPR043519">
    <property type="entry name" value="NT_sf"/>
</dbReference>
<dbReference type="Pfam" id="PF04607">
    <property type="entry name" value="RelA_SpoT"/>
    <property type="match status" value="1"/>
</dbReference>
<dbReference type="EMBL" id="CP008889">
    <property type="protein sequence ID" value="AIF39825.1"/>
    <property type="molecule type" value="Genomic_DNA"/>
</dbReference>
<dbReference type="OrthoDB" id="9789634at2"/>
<name>A0A075JDU7_9MICO</name>
<gene>
    <name evidence="3" type="ORF">HX89_01140</name>
</gene>
<dbReference type="HOGENOM" id="CLU_077095_1_1_11"/>
<organism evidence="3 4">
    <name type="scientific">Dermacoccus nishinomiyaensis</name>
    <dbReference type="NCBI Taxonomy" id="1274"/>
    <lineage>
        <taxon>Bacteria</taxon>
        <taxon>Bacillati</taxon>
        <taxon>Actinomycetota</taxon>
        <taxon>Actinomycetes</taxon>
        <taxon>Micrococcales</taxon>
        <taxon>Dermacoccaceae</taxon>
        <taxon>Dermacoccus</taxon>
    </lineage>
</organism>
<dbReference type="Proteomes" id="UP000027986">
    <property type="component" value="Chromosome"/>
</dbReference>
<keyword evidence="3" id="KW-0808">Transferase</keyword>
<dbReference type="GeneID" id="77013242"/>
<sequence length="240" mass="27542">MPRPVLSAQEARERIAAVEQFMVAYRSAIDEIETKLRVLQREFTHTDSYSPIESVSTRLKSMESLLRKARKRDCRHLDDVRARVTDIAGIRVICSFTHDVYRVRDLLLAQDDVTLLEQKDYVAHPKPNGYRSLHLIVEVPIFLSTGPQPVPVEVQLRTIAMDFWASLEHKIYYKYDGDVPAHLLAELTTAAHTASRLDADMERLHHEISALRTANSADDDHVLPEMLQLISYFDSSPERH</sequence>
<dbReference type="AlphaFoldDB" id="A0A075JDU7"/>
<dbReference type="InterPro" id="IPR007685">
    <property type="entry name" value="RelA_SpoT"/>
</dbReference>
<dbReference type="CDD" id="cd05399">
    <property type="entry name" value="NT_Rel-Spo_like"/>
    <property type="match status" value="1"/>
</dbReference>
<dbReference type="GO" id="GO:0015969">
    <property type="term" value="P:guanosine tetraphosphate metabolic process"/>
    <property type="evidence" value="ECO:0007669"/>
    <property type="project" value="InterPro"/>
</dbReference>
<dbReference type="Gene3D" id="3.30.460.10">
    <property type="entry name" value="Beta Polymerase, domain 2"/>
    <property type="match status" value="1"/>
</dbReference>
<dbReference type="Gene3D" id="1.10.287.860">
    <property type="entry name" value="Nucleotidyltransferase"/>
    <property type="match status" value="1"/>
</dbReference>
<dbReference type="GO" id="GO:0016301">
    <property type="term" value="F:kinase activity"/>
    <property type="evidence" value="ECO:0007669"/>
    <property type="project" value="UniProtKB-KW"/>
</dbReference>
<dbReference type="InterPro" id="IPR052366">
    <property type="entry name" value="GTP_Pyrophosphokinase"/>
</dbReference>
<reference evidence="3 4" key="1">
    <citation type="submission" date="2014-07" db="EMBL/GenBank/DDBJ databases">
        <title>Genome Sequencing of Dermacoccus nishinomiyaensis.</title>
        <authorList>
            <person name="Hong K.W."/>
            <person name="Chan K.G."/>
        </authorList>
    </citation>
    <scope>NUCLEOTIDE SEQUENCE [LARGE SCALE GENOMIC DNA]</scope>
    <source>
        <strain evidence="3 4">M25</strain>
    </source>
</reference>
<feature type="coiled-coil region" evidence="1">
    <location>
        <begin position="22"/>
        <end position="72"/>
    </location>
</feature>
<keyword evidence="1" id="KW-0175">Coiled coil</keyword>
<evidence type="ECO:0000256" key="1">
    <source>
        <dbReference type="SAM" id="Coils"/>
    </source>
</evidence>
<dbReference type="PANTHER" id="PTHR47837">
    <property type="entry name" value="GTP PYROPHOSPHOKINASE YJBM"/>
    <property type="match status" value="1"/>
</dbReference>
<dbReference type="KEGG" id="dni:HX89_01140"/>
<evidence type="ECO:0000313" key="3">
    <source>
        <dbReference type="EMBL" id="AIF39825.1"/>
    </source>
</evidence>
<dbReference type="SUPFAM" id="SSF81301">
    <property type="entry name" value="Nucleotidyltransferase"/>
    <property type="match status" value="1"/>
</dbReference>
<evidence type="ECO:0000259" key="2">
    <source>
        <dbReference type="SMART" id="SM00954"/>
    </source>
</evidence>
<protein>
    <submittedName>
        <fullName evidence="3">GTP pyrophosphokinase</fullName>
    </submittedName>
</protein>
<feature type="domain" description="RelA/SpoT" evidence="2">
    <location>
        <begin position="57"/>
        <end position="179"/>
    </location>
</feature>
<proteinExistence type="predicted"/>
<evidence type="ECO:0000313" key="4">
    <source>
        <dbReference type="Proteomes" id="UP000027986"/>
    </source>
</evidence>
<keyword evidence="3" id="KW-0418">Kinase</keyword>
<dbReference type="PANTHER" id="PTHR47837:SF2">
    <property type="entry name" value="GTP PYROPHOSPHOKINASE YWAC"/>
    <property type="match status" value="1"/>
</dbReference>
<dbReference type="RefSeq" id="WP_081873775.1">
    <property type="nucleotide sequence ID" value="NZ_CP008889.1"/>
</dbReference>
<accession>A0A075JDU7</accession>
<dbReference type="SMART" id="SM00954">
    <property type="entry name" value="RelA_SpoT"/>
    <property type="match status" value="1"/>
</dbReference>
<keyword evidence="4" id="KW-1185">Reference proteome</keyword>
<dbReference type="eggNOG" id="COG2357">
    <property type="taxonomic scope" value="Bacteria"/>
</dbReference>